<dbReference type="Gene3D" id="1.10.620.20">
    <property type="entry name" value="Ribonucleotide Reductase, subunit A"/>
    <property type="match status" value="1"/>
</dbReference>
<proteinExistence type="predicted"/>
<reference evidence="2 3" key="1">
    <citation type="journal article" date="2013" name="Genome Announc.">
        <title>Complete Genome of Acinetobacter baumannii N4-Like Podophage Presley.</title>
        <authorList>
            <person name="Farmer N.G."/>
            <person name="Wood T.L."/>
            <person name="Chamakura K.R."/>
            <person name="Kuty Everett G.F."/>
        </authorList>
    </citation>
    <scope>NUCLEOTIDE SEQUENCE [LARGE SCALE GENOMIC DNA]</scope>
</reference>
<dbReference type="Pfam" id="PF00268">
    <property type="entry name" value="Ribonuc_red_sm"/>
    <property type="match status" value="1"/>
</dbReference>
<name>U5PW37_9CAUD</name>
<dbReference type="KEGG" id="vg:18504200"/>
<keyword evidence="3" id="KW-1185">Reference proteome</keyword>
<dbReference type="Proteomes" id="UP000017656">
    <property type="component" value="Segment"/>
</dbReference>
<organism evidence="2 3">
    <name type="scientific">Acinetobacter phage Presley</name>
    <dbReference type="NCBI Taxonomy" id="1406780"/>
    <lineage>
        <taxon>Viruses</taxon>
        <taxon>Duplodnaviria</taxon>
        <taxon>Heunggongvirae</taxon>
        <taxon>Uroviricota</taxon>
        <taxon>Caudoviricetes</taxon>
        <taxon>Schitoviridae</taxon>
        <taxon>Presleyvirus</taxon>
        <taxon>Presleyvirus presley</taxon>
    </lineage>
</organism>
<dbReference type="GeneID" id="18504200"/>
<dbReference type="EMBL" id="KF669658">
    <property type="protein sequence ID" value="AGY48129.1"/>
    <property type="molecule type" value="Genomic_DNA"/>
</dbReference>
<dbReference type="InterPro" id="IPR012348">
    <property type="entry name" value="RNR-like"/>
</dbReference>
<evidence type="ECO:0000256" key="1">
    <source>
        <dbReference type="ARBA" id="ARBA00012274"/>
    </source>
</evidence>
<evidence type="ECO:0000313" key="3">
    <source>
        <dbReference type="Proteomes" id="UP000017656"/>
    </source>
</evidence>
<dbReference type="OrthoDB" id="3677at10239"/>
<dbReference type="RefSeq" id="YP_009007630.1">
    <property type="nucleotide sequence ID" value="NC_023581.1"/>
</dbReference>
<dbReference type="GO" id="GO:0009263">
    <property type="term" value="P:deoxyribonucleotide biosynthetic process"/>
    <property type="evidence" value="ECO:0007669"/>
    <property type="project" value="InterPro"/>
</dbReference>
<evidence type="ECO:0000313" key="2">
    <source>
        <dbReference type="EMBL" id="AGY48129.1"/>
    </source>
</evidence>
<gene>
    <name evidence="2" type="ORF">Presley_62</name>
</gene>
<dbReference type="GO" id="GO:0004748">
    <property type="term" value="F:ribonucleoside-diphosphate reductase activity, thioredoxin disulfide as acceptor"/>
    <property type="evidence" value="ECO:0007669"/>
    <property type="project" value="UniProtKB-EC"/>
</dbReference>
<dbReference type="InterPro" id="IPR009078">
    <property type="entry name" value="Ferritin-like_SF"/>
</dbReference>
<sequence length="358" mass="41449">MSTSLDLPNPNHKYLSQIETPSESHVYQYPWAAEIAIDQSNVFWPAEELGVEHDVDDFFSKLNPAEQHAFIYWQKKLTKYEDIIGGDDLWGGKVARLFPRREIDRACAVISMVEKHSHGPFYMLTNQVIDHATDGFYSEWRNDPELYKHIKYVVQCSMSNNPLEVMPALTGLEGINLYSAFGYFKSYNSRGHNIMSHFVSGIDGSAKDENFHAMFSAKLFRQCKYERIQLGNHTPEEEERIEALVYEIITHLVDHEDRSIDNAFALDGIDGHYIRTCSKAELKHFVRDRANIVLNYLGYPPIFNQETGVISSLFYNNVSRYKLSDFFANTQLQYTRNWARHKLVFNSNVLVEQGYESV</sequence>
<protein>
    <recommendedName>
        <fullName evidence="1">ribonucleoside-diphosphate reductase</fullName>
        <ecNumber evidence="1">1.17.4.1</ecNumber>
    </recommendedName>
</protein>
<dbReference type="InterPro" id="IPR000358">
    <property type="entry name" value="RNR_small_fam"/>
</dbReference>
<dbReference type="SUPFAM" id="SSF47240">
    <property type="entry name" value="Ferritin-like"/>
    <property type="match status" value="1"/>
</dbReference>
<accession>U5PW37</accession>
<dbReference type="EC" id="1.17.4.1" evidence="1"/>
<dbReference type="UniPathway" id="UPA00326"/>